<protein>
    <submittedName>
        <fullName evidence="2">Uncharacterized protein</fullName>
    </submittedName>
</protein>
<proteinExistence type="predicted"/>
<feature type="signal peptide" evidence="1">
    <location>
        <begin position="1"/>
        <end position="21"/>
    </location>
</feature>
<dbReference type="EMBL" id="VYQF01000011">
    <property type="protein sequence ID" value="KAA9035628.1"/>
    <property type="molecule type" value="Genomic_DNA"/>
</dbReference>
<accession>A0A5J5IFK0</accession>
<sequence>MKKLAFIISVFLSLNCLPGLGQNNENKITVGSDGLHGYISFSSTKPPAGFGAGISFYSAVWPLVHKPYADFQIGLPGTWVIPENNDVNFPLCPVGTLARDNWPKRAPTWGSVFETIEGGLGYWAGNRFRYGPPKFSMNGTPNCYDLEIASPGWSFFYSATALPDNKMGIAQLSNRILVPPDGFTFINNPDGKFLGYAWMSLSFMDAKPGPPPTGDQSWTLFLNSSNFKGPVAYYIPETWSKISKDYHADYGRGLDARPGVMGGGAMEINTVPRMDEKRSGDTVFYKIPQLFFHVDNQGRSVLVRDVKYYSKDALYNSFKGWKDDKNECSGSFNKNGTWEPVLTTKMPVFDQKGIKLSGMETTFTTKIFSDNVFGMQWKNNPLTKEGEFPQYFMQVGNGPREPVSASIVPAELKKSEFKLAEWGAPYTSPDSGSWINPGPATKPINVVLADGSTVTYCWYRFIDQPSLQQFHWSKEEKEKLQAFVEKIQRQWLINKNYMAPPKEGELVSLDPALIVQPPPGLEIGFVPIVIGQK</sequence>
<keyword evidence="3" id="KW-1185">Reference proteome</keyword>
<dbReference type="RefSeq" id="WP_150416784.1">
    <property type="nucleotide sequence ID" value="NZ_VYQF01000011.1"/>
</dbReference>
<evidence type="ECO:0000256" key="1">
    <source>
        <dbReference type="SAM" id="SignalP"/>
    </source>
</evidence>
<keyword evidence="1" id="KW-0732">Signal</keyword>
<feature type="chain" id="PRO_5023923316" evidence="1">
    <location>
        <begin position="22"/>
        <end position="533"/>
    </location>
</feature>
<evidence type="ECO:0000313" key="2">
    <source>
        <dbReference type="EMBL" id="KAA9035628.1"/>
    </source>
</evidence>
<name>A0A5J5IFK0_9BACT</name>
<evidence type="ECO:0000313" key="3">
    <source>
        <dbReference type="Proteomes" id="UP000326903"/>
    </source>
</evidence>
<dbReference type="AlphaFoldDB" id="A0A5J5IFK0"/>
<dbReference type="Proteomes" id="UP000326903">
    <property type="component" value="Unassembled WGS sequence"/>
</dbReference>
<comment type="caution">
    <text evidence="2">The sequence shown here is derived from an EMBL/GenBank/DDBJ whole genome shotgun (WGS) entry which is preliminary data.</text>
</comment>
<gene>
    <name evidence="2" type="ORF">FW778_20595</name>
</gene>
<organism evidence="2 3">
    <name type="scientific">Ginsengibacter hankyongi</name>
    <dbReference type="NCBI Taxonomy" id="2607284"/>
    <lineage>
        <taxon>Bacteria</taxon>
        <taxon>Pseudomonadati</taxon>
        <taxon>Bacteroidota</taxon>
        <taxon>Chitinophagia</taxon>
        <taxon>Chitinophagales</taxon>
        <taxon>Chitinophagaceae</taxon>
        <taxon>Ginsengibacter</taxon>
    </lineage>
</organism>
<reference evidence="2 3" key="1">
    <citation type="submission" date="2019-09" db="EMBL/GenBank/DDBJ databases">
        <title>Draft genome sequence of Ginsengibacter sp. BR5-29.</title>
        <authorList>
            <person name="Im W.-T."/>
        </authorList>
    </citation>
    <scope>NUCLEOTIDE SEQUENCE [LARGE SCALE GENOMIC DNA]</scope>
    <source>
        <strain evidence="2 3">BR5-29</strain>
    </source>
</reference>